<dbReference type="Pfam" id="PF00046">
    <property type="entry name" value="Homeodomain"/>
    <property type="match status" value="1"/>
</dbReference>
<dbReference type="PROSITE" id="PS50071">
    <property type="entry name" value="HOMEOBOX_2"/>
    <property type="match status" value="1"/>
</dbReference>
<dbReference type="InterPro" id="IPR001356">
    <property type="entry name" value="HD"/>
</dbReference>
<feature type="compositionally biased region" description="Basic and acidic residues" evidence="14">
    <location>
        <begin position="90"/>
        <end position="108"/>
    </location>
</feature>
<evidence type="ECO:0000256" key="9">
    <source>
        <dbReference type="ARBA" id="ARBA00023242"/>
    </source>
</evidence>
<evidence type="ECO:0000313" key="17">
    <source>
        <dbReference type="Proteomes" id="UP001497382"/>
    </source>
</evidence>
<evidence type="ECO:0000256" key="5">
    <source>
        <dbReference type="ARBA" id="ARBA00023015"/>
    </source>
</evidence>
<reference evidence="16 17" key="1">
    <citation type="submission" date="2024-04" db="EMBL/GenBank/DDBJ databases">
        <authorList>
            <person name="Rising A."/>
            <person name="Reimegard J."/>
            <person name="Sonavane S."/>
            <person name="Akerstrom W."/>
            <person name="Nylinder S."/>
            <person name="Hedman E."/>
            <person name="Kallberg Y."/>
        </authorList>
    </citation>
    <scope>NUCLEOTIDE SEQUENCE [LARGE SCALE GENOMIC DNA]</scope>
</reference>
<keyword evidence="4" id="KW-0524">Neurogenesis</keyword>
<protein>
    <recommendedName>
        <fullName evidence="11">Homeobox protein unc-4</fullName>
    </recommendedName>
</protein>
<evidence type="ECO:0000313" key="16">
    <source>
        <dbReference type="EMBL" id="CAL1286209.1"/>
    </source>
</evidence>
<comment type="caution">
    <text evidence="16">The sequence shown here is derived from an EMBL/GenBank/DDBJ whole genome shotgun (WGS) entry which is preliminary data.</text>
</comment>
<evidence type="ECO:0000259" key="15">
    <source>
        <dbReference type="PROSITE" id="PS50071"/>
    </source>
</evidence>
<evidence type="ECO:0000256" key="8">
    <source>
        <dbReference type="ARBA" id="ARBA00023163"/>
    </source>
</evidence>
<dbReference type="GO" id="GO:1990837">
    <property type="term" value="F:sequence-specific double-stranded DNA binding"/>
    <property type="evidence" value="ECO:0007669"/>
    <property type="project" value="TreeGrafter"/>
</dbReference>
<dbReference type="SUPFAM" id="SSF46689">
    <property type="entry name" value="Homeodomain-like"/>
    <property type="match status" value="1"/>
</dbReference>
<dbReference type="InterPro" id="IPR009057">
    <property type="entry name" value="Homeodomain-like_sf"/>
</dbReference>
<feature type="DNA-binding region" description="Homeobox" evidence="12">
    <location>
        <begin position="119"/>
        <end position="179"/>
    </location>
</feature>
<dbReference type="SMART" id="SM00389">
    <property type="entry name" value="HOX"/>
    <property type="match status" value="1"/>
</dbReference>
<evidence type="ECO:0000256" key="4">
    <source>
        <dbReference type="ARBA" id="ARBA00022902"/>
    </source>
</evidence>
<evidence type="ECO:0000256" key="3">
    <source>
        <dbReference type="ARBA" id="ARBA00022782"/>
    </source>
</evidence>
<sequence length="423" mass="47569">MDSRLYATGPLVGTLPIAPYSVPLGHHYARLRPGVPQSYSIEGILGVQPPFVASVPDTPAVHRGSQQKIVPSPVGKPSLPKKASSNPSRSPEERNSAEIRRRQQRQEEVDAEEEEEEKRRRTRTNFNGWQLEELEKAFEASHYPDVFMREALASRLDLVESRVQVVWFQNRRAKWRKKENTKKGPGRPAHNAHPQTCSGEPIPPAEIARRDRDRKEKKLRKQLERQAKRLQQQQKIGKGASSGMAESVRQTLNDLVRLSPRKDPQTLLGTELHCLLETMGFRIPQASETVPFSSERSEHQEVYYTDEDVDDTNDTEDHHQSCIEPSSNHYKSKNPFSIANILASDCSRKTVRQLHPFPTLLQQPAGFLVVQSTEDRSPASRRTSLTDSCASSCGSSPTSPDREDYDMISPPIGGTTHPLLNPG</sequence>
<evidence type="ECO:0000256" key="13">
    <source>
        <dbReference type="RuleBase" id="RU000682"/>
    </source>
</evidence>
<proteinExistence type="inferred from homology"/>
<keyword evidence="7 12" id="KW-0371">Homeobox</keyword>
<keyword evidence="9 12" id="KW-0539">Nucleus</keyword>
<evidence type="ECO:0000256" key="12">
    <source>
        <dbReference type="PROSITE-ProRule" id="PRU00108"/>
    </source>
</evidence>
<feature type="region of interest" description="Disordered" evidence="14">
    <location>
        <begin position="56"/>
        <end position="122"/>
    </location>
</feature>
<evidence type="ECO:0000256" key="10">
    <source>
        <dbReference type="ARBA" id="ARBA00038351"/>
    </source>
</evidence>
<dbReference type="AlphaFoldDB" id="A0AAV2AQM7"/>
<dbReference type="FunFam" id="1.10.10.60:FF:000057">
    <property type="entry name" value="Short stature homeobox 2"/>
    <property type="match status" value="1"/>
</dbReference>
<dbReference type="GO" id="GO:0030154">
    <property type="term" value="P:cell differentiation"/>
    <property type="evidence" value="ECO:0007669"/>
    <property type="project" value="UniProtKB-KW"/>
</dbReference>
<keyword evidence="6 12" id="KW-0238">DNA-binding</keyword>
<feature type="region of interest" description="Disordered" evidence="14">
    <location>
        <begin position="176"/>
        <end position="247"/>
    </location>
</feature>
<dbReference type="Proteomes" id="UP001497382">
    <property type="component" value="Unassembled WGS sequence"/>
</dbReference>
<organism evidence="16 17">
    <name type="scientific">Larinioides sclopetarius</name>
    <dbReference type="NCBI Taxonomy" id="280406"/>
    <lineage>
        <taxon>Eukaryota</taxon>
        <taxon>Metazoa</taxon>
        <taxon>Ecdysozoa</taxon>
        <taxon>Arthropoda</taxon>
        <taxon>Chelicerata</taxon>
        <taxon>Arachnida</taxon>
        <taxon>Araneae</taxon>
        <taxon>Araneomorphae</taxon>
        <taxon>Entelegynae</taxon>
        <taxon>Araneoidea</taxon>
        <taxon>Araneidae</taxon>
        <taxon>Larinioides</taxon>
    </lineage>
</organism>
<dbReference type="CDD" id="cd00086">
    <property type="entry name" value="homeodomain"/>
    <property type="match status" value="1"/>
</dbReference>
<keyword evidence="8" id="KW-0804">Transcription</keyword>
<keyword evidence="5" id="KW-0805">Transcription regulation</keyword>
<dbReference type="GO" id="GO:0005634">
    <property type="term" value="C:nucleus"/>
    <property type="evidence" value="ECO:0007669"/>
    <property type="project" value="UniProtKB-SubCell"/>
</dbReference>
<dbReference type="EMBL" id="CAXIEN010000200">
    <property type="protein sequence ID" value="CAL1286209.1"/>
    <property type="molecule type" value="Genomic_DNA"/>
</dbReference>
<feature type="compositionally biased region" description="Low complexity" evidence="14">
    <location>
        <begin position="385"/>
        <end position="399"/>
    </location>
</feature>
<feature type="domain" description="Homeobox" evidence="15">
    <location>
        <begin position="117"/>
        <end position="178"/>
    </location>
</feature>
<evidence type="ECO:0000256" key="1">
    <source>
        <dbReference type="ARBA" id="ARBA00004123"/>
    </source>
</evidence>
<feature type="region of interest" description="Disordered" evidence="14">
    <location>
        <begin position="309"/>
        <end position="328"/>
    </location>
</feature>
<feature type="region of interest" description="Disordered" evidence="14">
    <location>
        <begin position="372"/>
        <end position="423"/>
    </location>
</feature>
<dbReference type="Gene3D" id="1.10.10.60">
    <property type="entry name" value="Homeodomain-like"/>
    <property type="match status" value="1"/>
</dbReference>
<keyword evidence="2" id="KW-0217">Developmental protein</keyword>
<dbReference type="GO" id="GO:0007399">
    <property type="term" value="P:nervous system development"/>
    <property type="evidence" value="ECO:0007669"/>
    <property type="project" value="UniProtKB-KW"/>
</dbReference>
<evidence type="ECO:0000256" key="2">
    <source>
        <dbReference type="ARBA" id="ARBA00022473"/>
    </source>
</evidence>
<dbReference type="PANTHER" id="PTHR46799:SF1">
    <property type="entry name" value="HOMEOBOX PROTEIN UNC-4 HOMOLOG"/>
    <property type="match status" value="1"/>
</dbReference>
<evidence type="ECO:0000256" key="14">
    <source>
        <dbReference type="SAM" id="MobiDB-lite"/>
    </source>
</evidence>
<keyword evidence="17" id="KW-1185">Reference proteome</keyword>
<feature type="compositionally biased region" description="Basic and acidic residues" evidence="14">
    <location>
        <begin position="207"/>
        <end position="227"/>
    </location>
</feature>
<name>A0AAV2AQM7_9ARAC</name>
<dbReference type="PANTHER" id="PTHR46799">
    <property type="entry name" value="HOMEOBOX PROTEIN UNC-4 HOMOLOG"/>
    <property type="match status" value="1"/>
</dbReference>
<dbReference type="GO" id="GO:0010468">
    <property type="term" value="P:regulation of gene expression"/>
    <property type="evidence" value="ECO:0007669"/>
    <property type="project" value="TreeGrafter"/>
</dbReference>
<evidence type="ECO:0000256" key="6">
    <source>
        <dbReference type="ARBA" id="ARBA00023125"/>
    </source>
</evidence>
<comment type="subcellular location">
    <subcellularLocation>
        <location evidence="1 12 13">Nucleus</location>
    </subcellularLocation>
</comment>
<evidence type="ECO:0000256" key="7">
    <source>
        <dbReference type="ARBA" id="ARBA00023155"/>
    </source>
</evidence>
<evidence type="ECO:0000256" key="11">
    <source>
        <dbReference type="ARBA" id="ARBA00069290"/>
    </source>
</evidence>
<keyword evidence="3" id="KW-0221">Differentiation</keyword>
<accession>A0AAV2AQM7</accession>
<comment type="similarity">
    <text evidence="10">Belongs to the paired homeobox family. Unc-4 subfamily.</text>
</comment>
<gene>
    <name evidence="16" type="ORF">LARSCL_LOCUS14114</name>
</gene>